<feature type="compositionally biased region" description="Low complexity" evidence="1">
    <location>
        <begin position="985"/>
        <end position="996"/>
    </location>
</feature>
<dbReference type="EMBL" id="JAFEUZ010000029">
    <property type="protein sequence ID" value="KAG5473792.1"/>
    <property type="molecule type" value="Genomic_DNA"/>
</dbReference>
<evidence type="ECO:0000256" key="2">
    <source>
        <dbReference type="SAM" id="Phobius"/>
    </source>
</evidence>
<feature type="compositionally biased region" description="Low complexity" evidence="1">
    <location>
        <begin position="1467"/>
        <end position="1483"/>
    </location>
</feature>
<keyword evidence="5" id="KW-1185">Reference proteome</keyword>
<name>A0A836GTR3_9TRYP</name>
<comment type="caution">
    <text evidence="4">The sequence shown here is derived from an EMBL/GenBank/DDBJ whole genome shotgun (WGS) entry which is preliminary data.</text>
</comment>
<feature type="domain" description="Fungal lipase-type" evidence="3">
    <location>
        <begin position="1534"/>
        <end position="1608"/>
    </location>
</feature>
<feature type="transmembrane region" description="Helical" evidence="2">
    <location>
        <begin position="708"/>
        <end position="726"/>
    </location>
</feature>
<feature type="compositionally biased region" description="Basic residues" evidence="1">
    <location>
        <begin position="864"/>
        <end position="877"/>
    </location>
</feature>
<feature type="compositionally biased region" description="Low complexity" evidence="1">
    <location>
        <begin position="1316"/>
        <end position="1331"/>
    </location>
</feature>
<dbReference type="KEGG" id="lmat:92514443"/>
<dbReference type="InterPro" id="IPR002921">
    <property type="entry name" value="Fungal_lipase-type"/>
</dbReference>
<feature type="transmembrane region" description="Helical" evidence="2">
    <location>
        <begin position="747"/>
        <end position="771"/>
    </location>
</feature>
<feature type="region of interest" description="Disordered" evidence="1">
    <location>
        <begin position="1210"/>
        <end position="1253"/>
    </location>
</feature>
<evidence type="ECO:0000313" key="5">
    <source>
        <dbReference type="Proteomes" id="UP000673552"/>
    </source>
</evidence>
<dbReference type="InterPro" id="IPR029058">
    <property type="entry name" value="AB_hydrolase_fold"/>
</dbReference>
<dbReference type="GO" id="GO:0006629">
    <property type="term" value="P:lipid metabolic process"/>
    <property type="evidence" value="ECO:0007669"/>
    <property type="project" value="InterPro"/>
</dbReference>
<feature type="region of interest" description="Disordered" evidence="1">
    <location>
        <begin position="1297"/>
        <end position="1331"/>
    </location>
</feature>
<organism evidence="4 5">
    <name type="scientific">Leishmania martiniquensis</name>
    <dbReference type="NCBI Taxonomy" id="1580590"/>
    <lineage>
        <taxon>Eukaryota</taxon>
        <taxon>Discoba</taxon>
        <taxon>Euglenozoa</taxon>
        <taxon>Kinetoplastea</taxon>
        <taxon>Metakinetoplastina</taxon>
        <taxon>Trypanosomatida</taxon>
        <taxon>Trypanosomatidae</taxon>
        <taxon>Leishmaniinae</taxon>
        <taxon>Leishmania</taxon>
    </lineage>
</organism>
<proteinExistence type="predicted"/>
<dbReference type="PANTHER" id="PTHR45856">
    <property type="entry name" value="ALPHA/BETA-HYDROLASES SUPERFAMILY PROTEIN"/>
    <property type="match status" value="1"/>
</dbReference>
<evidence type="ECO:0000313" key="4">
    <source>
        <dbReference type="EMBL" id="KAG5473792.1"/>
    </source>
</evidence>
<feature type="region of interest" description="Disordered" evidence="1">
    <location>
        <begin position="606"/>
        <end position="636"/>
    </location>
</feature>
<feature type="region of interest" description="Disordered" evidence="1">
    <location>
        <begin position="1467"/>
        <end position="1486"/>
    </location>
</feature>
<dbReference type="SUPFAM" id="SSF53474">
    <property type="entry name" value="alpha/beta-Hydrolases"/>
    <property type="match status" value="1"/>
</dbReference>
<protein>
    <recommendedName>
        <fullName evidence="3">Fungal lipase-type domain-containing protein</fullName>
    </recommendedName>
</protein>
<feature type="compositionally biased region" description="Gly residues" evidence="1">
    <location>
        <begin position="911"/>
        <end position="924"/>
    </location>
</feature>
<dbReference type="PANTHER" id="PTHR45856:SF11">
    <property type="entry name" value="FUNGAL LIPASE-LIKE DOMAIN-CONTAINING PROTEIN"/>
    <property type="match status" value="1"/>
</dbReference>
<reference evidence="5" key="1">
    <citation type="journal article" date="2021" name="Microbiol. Resour. Announc.">
        <title>LGAAP: Leishmaniinae Genome Assembly and Annotation Pipeline.</title>
        <authorList>
            <person name="Almutairi H."/>
            <person name="Urbaniak M.D."/>
            <person name="Bates M.D."/>
            <person name="Jariyapan N."/>
            <person name="Kwakye-Nuako G."/>
            <person name="Thomaz-Soccol V."/>
            <person name="Al-Salem W.S."/>
            <person name="Dillon R.J."/>
            <person name="Bates P.A."/>
            <person name="Gatherer D."/>
        </authorList>
    </citation>
    <scope>NUCLEOTIDE SEQUENCE [LARGE SCALE GENOMIC DNA]</scope>
</reference>
<dbReference type="GeneID" id="92514443"/>
<feature type="transmembrane region" description="Helical" evidence="2">
    <location>
        <begin position="469"/>
        <end position="488"/>
    </location>
</feature>
<dbReference type="InterPro" id="IPR051218">
    <property type="entry name" value="Sec_MonoDiacylglyc_Lipase"/>
</dbReference>
<feature type="region of interest" description="Disordered" evidence="1">
    <location>
        <begin position="864"/>
        <end position="933"/>
    </location>
</feature>
<dbReference type="Pfam" id="PF01764">
    <property type="entry name" value="Lipase_3"/>
    <property type="match status" value="1"/>
</dbReference>
<dbReference type="Gene3D" id="3.40.50.1820">
    <property type="entry name" value="alpha/beta hydrolase"/>
    <property type="match status" value="1"/>
</dbReference>
<feature type="compositionally biased region" description="Low complexity" evidence="1">
    <location>
        <begin position="615"/>
        <end position="626"/>
    </location>
</feature>
<feature type="transmembrane region" description="Helical" evidence="2">
    <location>
        <begin position="569"/>
        <end position="589"/>
    </location>
</feature>
<dbReference type="CDD" id="cd00519">
    <property type="entry name" value="Lipase_3"/>
    <property type="match status" value="1"/>
</dbReference>
<evidence type="ECO:0000259" key="3">
    <source>
        <dbReference type="Pfam" id="PF01764"/>
    </source>
</evidence>
<feature type="region of interest" description="Disordered" evidence="1">
    <location>
        <begin position="963"/>
        <end position="1055"/>
    </location>
</feature>
<sequence length="1746" mass="187321">MLAASAGDDGPSAMPARREPGSDVQLQLAGLSQAPAAPDVLPVELQVETMSSFSSRVFLYAWYAVLLVALVVQSNVRLQWSSRNFCRAAEEVSVYHLEQWNSSACLSWEAYWAPPAYIRQWSQDSLQQPPPQEVLLEGGRKDAGTISALADGDPARYRYWAWRPTEGVLGAGFAGSSCGSIKAVSFCKQGLSPPLSQHARERSGTWAPQRASAPPLPLENFSEVSTRSPASSFMSPAPSPGPTMPPLRLLYKLRWTAQALSGVLDHQLNRFLHVFVSLASPLAIGAAVSSARDSQRASIGQSTRGATQRMYDVLVALEETSLTPDGGSSESGSSSAHNESKYVYTYRASVTCRSDAPRCSNIVLPSSVVIPANDSRLTLTLIDVDAELAEASLHSAVFGHGGDDGLPRVPVSRFLAREEAPADAVGAPCTHRGPSRQRAPFLSAADIKLPPSSAVGVMYQRSRYTFGTLLFRYIFLIVTLLSMFRFLYRSQQAHQMLFEQKWTLAAQLGLIGYLNPVYWWCIYAGEGARRRGASGGGGESHRTPASVSAPGGFLHSLPRFALYYMEFHIPTYFAALIVCYIWSVIAGSFRWHVPLNAAAASAEDAENALHPPPAATQSGTQAASTPGDEPHPLVSLRPETAADGSAEAGARAVPSSKVARFRARVLLIAFLALVTILDVTRCYLEEEGFGGSELTCKSPMCVRIDKCIGYLLLCGILSSGVGLYWLRRNLARHPYLSTRPQQLACRIMIFMYFTGGIYSVVQVALLDALYAQLMGIIYYQPLVQLPHLLVLTSLVNHMTYVYTTTQSSLQIPLRPSDPRWKRVGWSSRWYRWLSWHGGSLYVFFSEAEERFFYEVQVASQIAKCTRKSEKRKKKQMKKSRETTARTVDGGNAGSDANGGRHRLSSSPTQSGPGGSEAGAGGLKGGDLFTAPPVRPLDTAASAAATATAASSVERGEAVGIAKFAHPPRKESSSLLPQNIPGRHCTLPTTPKTRPPTSSVGHKAHADGGDEGSGTSNSSRSSSTGRPLSCEEESATMAASHRPKCVLPGGGPETSDMPALPQPLTAPGAAEATVGYGAHLTQGEKNSRRVLRHVSSRMLDALHNAEGRLVDGTATFLDFLAETCVDRPLRALLQQRVRQSFVFFNLETAIDCLNLSCEAYAIRESCGDEFIRTGIQVSATGVPRAALGLAERAAVALLGLFFKPSPHTSSVLDGSAEEDAPSGLSFRSGDDRAPLLDERRASPSPPTASAPAGAEFSFSAARATPADSMAAADTADGSARGRRWQRFFRLSRRATSATRSRFRGSSPLSGAGATATSSCPSPSLGAASSSPSASVANAHANADTGRLPLMNVEQYGYHCVAALETRGVQVVVARMDTSGACPAHVGKAPRLVIAFRGTDNVANVMEDIRFRQRTWKEMETPTLSTRASVHSGFLELWMSLKERVIDVVLKELRSQCAAAEELQAEAPAAGAADHAGDDTASAAGGLPSRAGHGALHSAVPFSAIWTSLPRRTGSAGAEAGGGDLGSRRGCREGFMRIYVTGHSLGGALASLCAYTLRRMLLLISYPEPDLVVYTFGQPRIGNSVFKQYYNRAVPCTFRVVNESDAVSGFSFFGGHHVGVQVNIDRHGNYICKPMHIERMFRPTRGRGFALGNHTIAAYANSLNAMANVYTHGACPIRCHQPYMDAIKPLSSARGEEDDHGAEAATEEVLQSSLSATRLLRWEEGEGIGDVLSGQGELDGEVKAGTYV</sequence>
<feature type="region of interest" description="Disordered" evidence="1">
    <location>
        <begin position="198"/>
        <end position="217"/>
    </location>
</feature>
<feature type="transmembrane region" description="Helical" evidence="2">
    <location>
        <begin position="57"/>
        <end position="76"/>
    </location>
</feature>
<gene>
    <name evidence="4" type="ORF">LSCM1_04422</name>
</gene>
<dbReference type="RefSeq" id="XP_067177026.1">
    <property type="nucleotide sequence ID" value="XM_067321931.1"/>
</dbReference>
<keyword evidence="2" id="KW-0472">Membrane</keyword>
<accession>A0A836GTR3</accession>
<feature type="compositionally biased region" description="Low complexity" evidence="1">
    <location>
        <begin position="1012"/>
        <end position="1025"/>
    </location>
</feature>
<dbReference type="Proteomes" id="UP000673552">
    <property type="component" value="Unassembled WGS sequence"/>
</dbReference>
<keyword evidence="2" id="KW-1133">Transmembrane helix</keyword>
<dbReference type="OrthoDB" id="345705at2759"/>
<reference evidence="5" key="2">
    <citation type="journal article" date="2021" name="Sci. Data">
        <title>Chromosome-scale genome sequencing, assembly and annotation of six genomes from subfamily Leishmaniinae.</title>
        <authorList>
            <person name="Almutairi H."/>
            <person name="Urbaniak M.D."/>
            <person name="Bates M.D."/>
            <person name="Jariyapan N."/>
            <person name="Kwakye-Nuako G."/>
            <person name="Thomaz Soccol V."/>
            <person name="Al-Salem W.S."/>
            <person name="Dillon R.J."/>
            <person name="Bates P.A."/>
            <person name="Gatherer D."/>
        </authorList>
    </citation>
    <scope>NUCLEOTIDE SEQUENCE [LARGE SCALE GENOMIC DNA]</scope>
</reference>
<keyword evidence="2" id="KW-0812">Transmembrane</keyword>
<evidence type="ECO:0000256" key="1">
    <source>
        <dbReference type="SAM" id="MobiDB-lite"/>
    </source>
</evidence>
<feature type="compositionally biased region" description="Basic and acidic residues" evidence="1">
    <location>
        <begin position="1227"/>
        <end position="1240"/>
    </location>
</feature>